<dbReference type="CDD" id="cd03262">
    <property type="entry name" value="ABC_HisP_GlnQ"/>
    <property type="match status" value="1"/>
</dbReference>
<dbReference type="InterPro" id="IPR050086">
    <property type="entry name" value="MetN_ABC_transporter-like"/>
</dbReference>
<evidence type="ECO:0000256" key="6">
    <source>
        <dbReference type="ARBA" id="ARBA00022840"/>
    </source>
</evidence>
<comment type="similarity">
    <text evidence="2">Belongs to the ABC transporter superfamily.</text>
</comment>
<evidence type="ECO:0000313" key="10">
    <source>
        <dbReference type="EMBL" id="MCP1674927.1"/>
    </source>
</evidence>
<keyword evidence="6 10" id="KW-0067">ATP-binding</keyword>
<dbReference type="FunFam" id="3.40.50.300:FF:000020">
    <property type="entry name" value="Amino acid ABC transporter ATP-binding component"/>
    <property type="match status" value="1"/>
</dbReference>
<dbReference type="GO" id="GO:0016887">
    <property type="term" value="F:ATP hydrolysis activity"/>
    <property type="evidence" value="ECO:0007669"/>
    <property type="project" value="InterPro"/>
</dbReference>
<evidence type="ECO:0000256" key="8">
    <source>
        <dbReference type="ARBA" id="ARBA00023136"/>
    </source>
</evidence>
<dbReference type="PROSITE" id="PS50893">
    <property type="entry name" value="ABC_TRANSPORTER_2"/>
    <property type="match status" value="1"/>
</dbReference>
<evidence type="ECO:0000259" key="9">
    <source>
        <dbReference type="PROSITE" id="PS50893"/>
    </source>
</evidence>
<evidence type="ECO:0000256" key="5">
    <source>
        <dbReference type="ARBA" id="ARBA00022741"/>
    </source>
</evidence>
<dbReference type="PANTHER" id="PTHR43166">
    <property type="entry name" value="AMINO ACID IMPORT ATP-BINDING PROTEIN"/>
    <property type="match status" value="1"/>
</dbReference>
<dbReference type="PIRSF" id="PIRSF039085">
    <property type="entry name" value="ABC_ATPase_HisP"/>
    <property type="match status" value="1"/>
</dbReference>
<protein>
    <submittedName>
        <fullName evidence="10">Polar amino acid transport system ATP-binding protein</fullName>
    </submittedName>
</protein>
<dbReference type="PANTHER" id="PTHR43166:SF35">
    <property type="entry name" value="L-CYSTINE IMPORT ATP-BINDING PROTEIN TCYN"/>
    <property type="match status" value="1"/>
</dbReference>
<dbReference type="GO" id="GO:0015424">
    <property type="term" value="F:ABC-type amino acid transporter activity"/>
    <property type="evidence" value="ECO:0007669"/>
    <property type="project" value="InterPro"/>
</dbReference>
<evidence type="ECO:0000313" key="11">
    <source>
        <dbReference type="Proteomes" id="UP001205843"/>
    </source>
</evidence>
<dbReference type="InterPro" id="IPR003593">
    <property type="entry name" value="AAA+_ATPase"/>
</dbReference>
<dbReference type="Proteomes" id="UP001205843">
    <property type="component" value="Unassembled WGS sequence"/>
</dbReference>
<keyword evidence="11" id="KW-1185">Reference proteome</keyword>
<accession>A0AAE3G3W0</accession>
<evidence type="ECO:0000256" key="7">
    <source>
        <dbReference type="ARBA" id="ARBA00022970"/>
    </source>
</evidence>
<dbReference type="SUPFAM" id="SSF52540">
    <property type="entry name" value="P-loop containing nucleoside triphosphate hydrolases"/>
    <property type="match status" value="1"/>
</dbReference>
<keyword evidence="7" id="KW-0029">Amino-acid transport</keyword>
<dbReference type="InterPro" id="IPR003439">
    <property type="entry name" value="ABC_transporter-like_ATP-bd"/>
</dbReference>
<gene>
    <name evidence="10" type="ORF">J2T57_002065</name>
</gene>
<keyword evidence="5" id="KW-0547">Nucleotide-binding</keyword>
<feature type="domain" description="ABC transporter" evidence="9">
    <location>
        <begin position="10"/>
        <end position="251"/>
    </location>
</feature>
<evidence type="ECO:0000256" key="4">
    <source>
        <dbReference type="ARBA" id="ARBA00022475"/>
    </source>
</evidence>
<sequence length="255" mass="28417">MAATNASLVLEARSICKSFGGEEVLRDVSLSVRRGGTVSILGPSGSGKSTFLRCLNWLEEPDRGEVLIAGKHVGRHADGKRMRDHELAMMRARTGMVFQNFNLWPHLTVLQNLMEAPVQVLRKSKAEAKETAENLLVKVGLSEKRDVYPYTLSGGQKQRVAIARALAMTPEVLLFDEPTSALDPELVGEVLAVMRDLAEEGMTMLIVTHEMQFARDVCQNILFLDHGIAVEQTTSERFFNNPATERAQRFLSRYM</sequence>
<dbReference type="RefSeq" id="WP_253477543.1">
    <property type="nucleotide sequence ID" value="NZ_JALJXV010000004.1"/>
</dbReference>
<organism evidence="10 11">
    <name type="scientific">Natronocella acetinitrilica</name>
    <dbReference type="NCBI Taxonomy" id="414046"/>
    <lineage>
        <taxon>Bacteria</taxon>
        <taxon>Pseudomonadati</taxon>
        <taxon>Pseudomonadota</taxon>
        <taxon>Gammaproteobacteria</taxon>
        <taxon>Chromatiales</taxon>
        <taxon>Ectothiorhodospiraceae</taxon>
        <taxon>Natronocella</taxon>
    </lineage>
</organism>
<dbReference type="SMART" id="SM00382">
    <property type="entry name" value="AAA"/>
    <property type="match status" value="1"/>
</dbReference>
<keyword evidence="4" id="KW-1003">Cell membrane</keyword>
<dbReference type="GO" id="GO:0005524">
    <property type="term" value="F:ATP binding"/>
    <property type="evidence" value="ECO:0007669"/>
    <property type="project" value="UniProtKB-KW"/>
</dbReference>
<dbReference type="EMBL" id="JALJXV010000004">
    <property type="protein sequence ID" value="MCP1674927.1"/>
    <property type="molecule type" value="Genomic_DNA"/>
</dbReference>
<dbReference type="InterPro" id="IPR027417">
    <property type="entry name" value="P-loop_NTPase"/>
</dbReference>
<keyword evidence="8" id="KW-0472">Membrane</keyword>
<dbReference type="AlphaFoldDB" id="A0AAE3G3W0"/>
<dbReference type="Gene3D" id="3.40.50.300">
    <property type="entry name" value="P-loop containing nucleotide triphosphate hydrolases"/>
    <property type="match status" value="1"/>
</dbReference>
<evidence type="ECO:0000256" key="3">
    <source>
        <dbReference type="ARBA" id="ARBA00022448"/>
    </source>
</evidence>
<evidence type="ECO:0000256" key="1">
    <source>
        <dbReference type="ARBA" id="ARBA00004417"/>
    </source>
</evidence>
<name>A0AAE3G3W0_9GAMM</name>
<reference evidence="10" key="1">
    <citation type="submission" date="2022-03" db="EMBL/GenBank/DDBJ databases">
        <title>Genomic Encyclopedia of Type Strains, Phase III (KMG-III): the genomes of soil and plant-associated and newly described type strains.</title>
        <authorList>
            <person name="Whitman W."/>
        </authorList>
    </citation>
    <scope>NUCLEOTIDE SEQUENCE</scope>
    <source>
        <strain evidence="10">ANL 6-2</strain>
    </source>
</reference>
<proteinExistence type="inferred from homology"/>
<comment type="subcellular location">
    <subcellularLocation>
        <location evidence="1">Cell inner membrane</location>
        <topology evidence="1">Peripheral membrane protein</topology>
    </subcellularLocation>
</comment>
<dbReference type="InterPro" id="IPR017871">
    <property type="entry name" value="ABC_transporter-like_CS"/>
</dbReference>
<dbReference type="InterPro" id="IPR030679">
    <property type="entry name" value="ABC_ATPase_HisP-typ"/>
</dbReference>
<dbReference type="PROSITE" id="PS00211">
    <property type="entry name" value="ABC_TRANSPORTER_1"/>
    <property type="match status" value="1"/>
</dbReference>
<evidence type="ECO:0000256" key="2">
    <source>
        <dbReference type="ARBA" id="ARBA00005417"/>
    </source>
</evidence>
<keyword evidence="3" id="KW-0813">Transport</keyword>
<comment type="caution">
    <text evidence="10">The sequence shown here is derived from an EMBL/GenBank/DDBJ whole genome shotgun (WGS) entry which is preliminary data.</text>
</comment>
<dbReference type="Pfam" id="PF00005">
    <property type="entry name" value="ABC_tran"/>
    <property type="match status" value="1"/>
</dbReference>
<dbReference type="GO" id="GO:0005886">
    <property type="term" value="C:plasma membrane"/>
    <property type="evidence" value="ECO:0007669"/>
    <property type="project" value="UniProtKB-SubCell"/>
</dbReference>